<evidence type="ECO:0000313" key="1">
    <source>
        <dbReference type="EMBL" id="MBA9007233.1"/>
    </source>
</evidence>
<evidence type="ECO:0000313" key="2">
    <source>
        <dbReference type="Proteomes" id="UP000539313"/>
    </source>
</evidence>
<dbReference type="RefSeq" id="WP_220500362.1">
    <property type="nucleotide sequence ID" value="NZ_JACJII010000001.1"/>
</dbReference>
<keyword evidence="2" id="KW-1185">Reference proteome</keyword>
<dbReference type="Proteomes" id="UP000539313">
    <property type="component" value="Unassembled WGS sequence"/>
</dbReference>
<proteinExistence type="predicted"/>
<gene>
    <name evidence="1" type="ORF">HNR21_006115</name>
</gene>
<protein>
    <submittedName>
        <fullName evidence="1">Uncharacterized protein</fullName>
    </submittedName>
</protein>
<dbReference type="AlphaFoldDB" id="A0A7W3N4C1"/>
<accession>A0A7W3N4C1</accession>
<dbReference type="EMBL" id="JACJII010000001">
    <property type="protein sequence ID" value="MBA9007233.1"/>
    <property type="molecule type" value="Genomic_DNA"/>
</dbReference>
<comment type="caution">
    <text evidence="1">The sequence shown here is derived from an EMBL/GenBank/DDBJ whole genome shotgun (WGS) entry which is preliminary data.</text>
</comment>
<reference evidence="1 2" key="1">
    <citation type="submission" date="2020-08" db="EMBL/GenBank/DDBJ databases">
        <title>Sequencing the genomes of 1000 actinobacteria strains.</title>
        <authorList>
            <person name="Klenk H.-P."/>
        </authorList>
    </citation>
    <scope>NUCLEOTIDE SEQUENCE [LARGE SCALE GENOMIC DNA]</scope>
    <source>
        <strain evidence="1 2">DSM 45823</strain>
    </source>
</reference>
<sequence length="98" mass="11010">MSGELDSRLQRLKEELDDHSRIARHLGLDFERPIRSLGDGYPENSISLVGKITERILKELWTHHNVPGDPSGKSLSELIKGCRPHITSSSVLDALRDI</sequence>
<name>A0A7W3N4C1_9ACTN</name>
<organism evidence="1 2">
    <name type="scientific">Thermomonospora cellulosilytica</name>
    <dbReference type="NCBI Taxonomy" id="1411118"/>
    <lineage>
        <taxon>Bacteria</taxon>
        <taxon>Bacillati</taxon>
        <taxon>Actinomycetota</taxon>
        <taxon>Actinomycetes</taxon>
        <taxon>Streptosporangiales</taxon>
        <taxon>Thermomonosporaceae</taxon>
        <taxon>Thermomonospora</taxon>
    </lineage>
</organism>